<dbReference type="KEGG" id="ffu:CLAFUR5_08869"/>
<name>A0A9Q8PG58_PASFU</name>
<dbReference type="AlphaFoldDB" id="A0A9Q8PG58"/>
<dbReference type="InterPro" id="IPR038883">
    <property type="entry name" value="AN11006-like"/>
</dbReference>
<dbReference type="OrthoDB" id="3650781at2759"/>
<organism evidence="1 2">
    <name type="scientific">Passalora fulva</name>
    <name type="common">Tomato leaf mold</name>
    <name type="synonym">Cladosporium fulvum</name>
    <dbReference type="NCBI Taxonomy" id="5499"/>
    <lineage>
        <taxon>Eukaryota</taxon>
        <taxon>Fungi</taxon>
        <taxon>Dikarya</taxon>
        <taxon>Ascomycota</taxon>
        <taxon>Pezizomycotina</taxon>
        <taxon>Dothideomycetes</taxon>
        <taxon>Dothideomycetidae</taxon>
        <taxon>Mycosphaerellales</taxon>
        <taxon>Mycosphaerellaceae</taxon>
        <taxon>Fulvia</taxon>
    </lineage>
</organism>
<dbReference type="EMBL" id="CP090171">
    <property type="protein sequence ID" value="UJO21826.1"/>
    <property type="molecule type" value="Genomic_DNA"/>
</dbReference>
<sequence>MASNTALDAKKAGRRVEAFAAVQFRNAFPNLEQSVLESITREAVTKACDQIVQQHEAMEASKARQNLLDLPAEVRNRIYEYVLAPGGREMRTVELRPRSTWRGVSQVMGRASFASEPSQNQPLFSTASQKTPALCRVSTPVRLETLPMYYANTSFILHLVIDIPFHEQPKVCSSIEHWLAAIGKTSVQLVRSVQVIIARNSNASQSYNHEEIMQGLGSRLQGLHDRYVDIRIAKGPLD</sequence>
<gene>
    <name evidence="1" type="ORF">CLAFUR5_08869</name>
</gene>
<evidence type="ECO:0000313" key="2">
    <source>
        <dbReference type="Proteomes" id="UP000756132"/>
    </source>
</evidence>
<proteinExistence type="predicted"/>
<dbReference type="PANTHER" id="PTHR42085">
    <property type="entry name" value="F-BOX DOMAIN-CONTAINING PROTEIN"/>
    <property type="match status" value="1"/>
</dbReference>
<dbReference type="RefSeq" id="XP_047766192.1">
    <property type="nucleotide sequence ID" value="XM_047908017.1"/>
</dbReference>
<evidence type="ECO:0000313" key="1">
    <source>
        <dbReference type="EMBL" id="UJO21826.1"/>
    </source>
</evidence>
<reference evidence="1" key="1">
    <citation type="submission" date="2021-12" db="EMBL/GenBank/DDBJ databases">
        <authorList>
            <person name="Zaccaron A."/>
            <person name="Stergiopoulos I."/>
        </authorList>
    </citation>
    <scope>NUCLEOTIDE SEQUENCE</scope>
    <source>
        <strain evidence="1">Race5_Kim</strain>
    </source>
</reference>
<reference evidence="1" key="2">
    <citation type="journal article" date="2022" name="Microb. Genom.">
        <title>A chromosome-scale genome assembly of the tomato pathogen Cladosporium fulvum reveals a compartmentalized genome architecture and the presence of a dispensable chromosome.</title>
        <authorList>
            <person name="Zaccaron A.Z."/>
            <person name="Chen L.H."/>
            <person name="Samaras A."/>
            <person name="Stergiopoulos I."/>
        </authorList>
    </citation>
    <scope>NUCLEOTIDE SEQUENCE</scope>
    <source>
        <strain evidence="1">Race5_Kim</strain>
    </source>
</reference>
<dbReference type="GeneID" id="71988747"/>
<dbReference type="PANTHER" id="PTHR42085:SF1">
    <property type="entry name" value="F-BOX DOMAIN-CONTAINING PROTEIN"/>
    <property type="match status" value="1"/>
</dbReference>
<protein>
    <submittedName>
        <fullName evidence="1">Uncharacterized protein</fullName>
    </submittedName>
</protein>
<keyword evidence="2" id="KW-1185">Reference proteome</keyword>
<dbReference type="Proteomes" id="UP000756132">
    <property type="component" value="Chromosome 9"/>
</dbReference>
<accession>A0A9Q8PG58</accession>